<dbReference type="SUPFAM" id="SSF53335">
    <property type="entry name" value="S-adenosyl-L-methionine-dependent methyltransferases"/>
    <property type="match status" value="1"/>
</dbReference>
<protein>
    <submittedName>
        <fullName evidence="5">50S ribosomal protein L3 N(5)-glutamine methyltransferase</fullName>
    </submittedName>
</protein>
<dbReference type="GO" id="GO:0003676">
    <property type="term" value="F:nucleic acid binding"/>
    <property type="evidence" value="ECO:0007669"/>
    <property type="project" value="InterPro"/>
</dbReference>
<feature type="domain" description="Methyltransferase small" evidence="4">
    <location>
        <begin position="183"/>
        <end position="262"/>
    </location>
</feature>
<evidence type="ECO:0000256" key="3">
    <source>
        <dbReference type="ARBA" id="ARBA00022691"/>
    </source>
</evidence>
<dbReference type="Gene3D" id="3.40.50.150">
    <property type="entry name" value="Vaccinia Virus protein VP39"/>
    <property type="match status" value="1"/>
</dbReference>
<evidence type="ECO:0000259" key="4">
    <source>
        <dbReference type="Pfam" id="PF05175"/>
    </source>
</evidence>
<dbReference type="GO" id="GO:0005840">
    <property type="term" value="C:ribosome"/>
    <property type="evidence" value="ECO:0007669"/>
    <property type="project" value="UniProtKB-KW"/>
</dbReference>
<dbReference type="InterPro" id="IPR002052">
    <property type="entry name" value="DNA_methylase_N6_adenine_CS"/>
</dbReference>
<dbReference type="OrthoDB" id="9800643at2"/>
<keyword evidence="2 5" id="KW-0808">Transferase</keyword>
<proteinExistence type="predicted"/>
<dbReference type="NCBIfam" id="TIGR00536">
    <property type="entry name" value="hemK_fam"/>
    <property type="match status" value="1"/>
</dbReference>
<dbReference type="GO" id="GO:0005829">
    <property type="term" value="C:cytosol"/>
    <property type="evidence" value="ECO:0007669"/>
    <property type="project" value="TreeGrafter"/>
</dbReference>
<dbReference type="Proteomes" id="UP000270261">
    <property type="component" value="Unassembled WGS sequence"/>
</dbReference>
<accession>A0A3R8MUG5</accession>
<dbReference type="PROSITE" id="PS00092">
    <property type="entry name" value="N6_MTASE"/>
    <property type="match status" value="1"/>
</dbReference>
<dbReference type="AlphaFoldDB" id="A0A3R8MUG5"/>
<dbReference type="PIRSF" id="PIRSF037167">
    <property type="entry name" value="Mtase_YfcB_prd"/>
    <property type="match status" value="1"/>
</dbReference>
<keyword evidence="6" id="KW-1185">Reference proteome</keyword>
<organism evidence="5 6">
    <name type="scientific">Lautropia dentalis</name>
    <dbReference type="NCBI Taxonomy" id="2490857"/>
    <lineage>
        <taxon>Bacteria</taxon>
        <taxon>Pseudomonadati</taxon>
        <taxon>Pseudomonadota</taxon>
        <taxon>Betaproteobacteria</taxon>
        <taxon>Burkholderiales</taxon>
        <taxon>Burkholderiaceae</taxon>
        <taxon>Lautropia</taxon>
    </lineage>
</organism>
<comment type="caution">
    <text evidence="5">The sequence shown here is derived from an EMBL/GenBank/DDBJ whole genome shotgun (WGS) entry which is preliminary data.</text>
</comment>
<dbReference type="CDD" id="cd02440">
    <property type="entry name" value="AdoMet_MTases"/>
    <property type="match status" value="1"/>
</dbReference>
<dbReference type="PANTHER" id="PTHR47806:SF1">
    <property type="entry name" value="RIBOSOMAL PROTEIN UL3 GLUTAMINE METHYLTRANSFERASE"/>
    <property type="match status" value="1"/>
</dbReference>
<name>A0A3R8MUG5_9BURK</name>
<reference evidence="5 6" key="1">
    <citation type="submission" date="2018-11" db="EMBL/GenBank/DDBJ databases">
        <title>Genome sequencing of Lautropia sp. KCOM 2505 (= ChDC F240).</title>
        <authorList>
            <person name="Kook J.-K."/>
            <person name="Park S.-N."/>
            <person name="Lim Y.K."/>
        </authorList>
    </citation>
    <scope>NUCLEOTIDE SEQUENCE [LARGE SCALE GENOMIC DNA]</scope>
    <source>
        <strain evidence="5 6">KCOM 2505</strain>
    </source>
</reference>
<evidence type="ECO:0000256" key="2">
    <source>
        <dbReference type="ARBA" id="ARBA00022679"/>
    </source>
</evidence>
<keyword evidence="5" id="KW-0689">Ribosomal protein</keyword>
<dbReference type="EMBL" id="RRUE01000001">
    <property type="protein sequence ID" value="RRN45445.1"/>
    <property type="molecule type" value="Genomic_DNA"/>
</dbReference>
<dbReference type="Pfam" id="PF05175">
    <property type="entry name" value="MTS"/>
    <property type="match status" value="1"/>
</dbReference>
<dbReference type="RefSeq" id="WP_125094874.1">
    <property type="nucleotide sequence ID" value="NZ_RRUE01000001.1"/>
</dbReference>
<evidence type="ECO:0000313" key="5">
    <source>
        <dbReference type="EMBL" id="RRN45445.1"/>
    </source>
</evidence>
<evidence type="ECO:0000256" key="1">
    <source>
        <dbReference type="ARBA" id="ARBA00022603"/>
    </source>
</evidence>
<keyword evidence="1 5" id="KW-0489">Methyltransferase</keyword>
<dbReference type="Gene3D" id="1.10.8.10">
    <property type="entry name" value="DNA helicase RuvA subunit, C-terminal domain"/>
    <property type="match status" value="1"/>
</dbReference>
<evidence type="ECO:0000313" key="6">
    <source>
        <dbReference type="Proteomes" id="UP000270261"/>
    </source>
</evidence>
<dbReference type="InterPro" id="IPR017127">
    <property type="entry name" value="Ribosome_uL3_MTase"/>
</dbReference>
<keyword evidence="5" id="KW-0687">Ribonucleoprotein</keyword>
<keyword evidence="3" id="KW-0949">S-adenosyl-L-methionine</keyword>
<dbReference type="PANTHER" id="PTHR47806">
    <property type="entry name" value="50S RIBOSOMAL PROTEIN L3 GLUTAMINE METHYLTRANSFERASE"/>
    <property type="match status" value="1"/>
</dbReference>
<dbReference type="GO" id="GO:0036009">
    <property type="term" value="F:protein-glutamine N-methyltransferase activity"/>
    <property type="evidence" value="ECO:0007669"/>
    <property type="project" value="InterPro"/>
</dbReference>
<dbReference type="GO" id="GO:0032259">
    <property type="term" value="P:methylation"/>
    <property type="evidence" value="ECO:0007669"/>
    <property type="project" value="UniProtKB-KW"/>
</dbReference>
<dbReference type="InterPro" id="IPR029063">
    <property type="entry name" value="SAM-dependent_MTases_sf"/>
</dbReference>
<dbReference type="InterPro" id="IPR007848">
    <property type="entry name" value="Small_mtfrase_dom"/>
</dbReference>
<dbReference type="InterPro" id="IPR004556">
    <property type="entry name" value="HemK-like"/>
</dbReference>
<sequence>MTAHFPAFAHVVPRSPYRTDYSPQSASLIDAQESLRTLRDWVRYAVSRLQAAGASFGHGTDNAYDEAIWLVCWCLHLPVEQYEDLASATLLPDERRKLRNLIDARSQCDQPLAYLTGEAWLMGFRFRADARALVPRSLLGEALVHHAFDPWLNQDMLQPFHDLADELDQDVRTQPPPSSQPYRILDLCTGGGSLAIIAAHCFPGAEVIGSDISADALQLAAENLLDYQLEDRIELRRGDLFESLEGEQFKLILCNPPYVNAGSMAALPSEYRAEPEKALGSGEDGMDLIARLLAEAPDHLWPCGVLALEIGHEMPNFRRRFPGLVWTAIPVAQGDDRIVLITADDLKQWRDQQPAEEGLSNGAFI</sequence>
<gene>
    <name evidence="5" type="ORF">EHV23_04405</name>
</gene>